<keyword evidence="1" id="KW-1015">Disulfide bond</keyword>
<feature type="domain" description="BPTI/Kunitz inhibitor" evidence="2">
    <location>
        <begin position="121"/>
        <end position="172"/>
    </location>
</feature>
<dbReference type="AlphaFoldDB" id="A0A3B4VH12"/>
<dbReference type="SUPFAM" id="SSF57362">
    <property type="entry name" value="BPTI-like"/>
    <property type="match status" value="3"/>
</dbReference>
<dbReference type="PROSITE" id="PS50279">
    <property type="entry name" value="BPTI_KUNITZ_2"/>
    <property type="match status" value="3"/>
</dbReference>
<dbReference type="PANTHER" id="PTHR10083:SF375">
    <property type="entry name" value="BPTI_KUNITZ INHIBITOR DOMAIN-CONTAINING PROTEIN"/>
    <property type="match status" value="1"/>
</dbReference>
<evidence type="ECO:0000313" key="3">
    <source>
        <dbReference type="Ensembl" id="ENSSDUP00000029120.1"/>
    </source>
</evidence>
<dbReference type="InterPro" id="IPR036880">
    <property type="entry name" value="Kunitz_BPTI_sf"/>
</dbReference>
<dbReference type="Proteomes" id="UP000261420">
    <property type="component" value="Unplaced"/>
</dbReference>
<dbReference type="PANTHER" id="PTHR10083">
    <property type="entry name" value="KUNITZ-TYPE PROTEASE INHIBITOR-RELATED"/>
    <property type="match status" value="1"/>
</dbReference>
<dbReference type="GeneTree" id="ENSGT00940000173891"/>
<reference evidence="3" key="1">
    <citation type="submission" date="2025-08" db="UniProtKB">
        <authorList>
            <consortium name="Ensembl"/>
        </authorList>
    </citation>
    <scope>IDENTIFICATION</scope>
</reference>
<dbReference type="Pfam" id="PF00014">
    <property type="entry name" value="Kunitz_BPTI"/>
    <property type="match status" value="3"/>
</dbReference>
<dbReference type="InterPro" id="IPR020901">
    <property type="entry name" value="Prtase_inh_Kunz-CS"/>
</dbReference>
<feature type="domain" description="BPTI/Kunitz inhibitor" evidence="2">
    <location>
        <begin position="196"/>
        <end position="246"/>
    </location>
</feature>
<dbReference type="SMART" id="SM00131">
    <property type="entry name" value="KU"/>
    <property type="match status" value="3"/>
</dbReference>
<dbReference type="CDD" id="cd22631">
    <property type="entry name" value="Kunitz_collagen_alpha6_VI-like"/>
    <property type="match status" value="2"/>
</dbReference>
<dbReference type="FunFam" id="4.10.410.10:FF:000020">
    <property type="entry name" value="Collagen, type VI, alpha 3"/>
    <property type="match status" value="3"/>
</dbReference>
<name>A0A3B4VH12_SERDU</name>
<dbReference type="InterPro" id="IPR050098">
    <property type="entry name" value="TFPI/VKTCI-like"/>
</dbReference>
<keyword evidence="4" id="KW-1185">Reference proteome</keyword>
<evidence type="ECO:0000313" key="4">
    <source>
        <dbReference type="Proteomes" id="UP000261420"/>
    </source>
</evidence>
<accession>A0A3B4VH12</accession>
<dbReference type="Gene3D" id="4.10.410.10">
    <property type="entry name" value="Pancreatic trypsin inhibitor Kunitz domain"/>
    <property type="match status" value="3"/>
</dbReference>
<organism evidence="3 4">
    <name type="scientific">Seriola dumerili</name>
    <name type="common">Greater amberjack</name>
    <name type="synonym">Caranx dumerili</name>
    <dbReference type="NCBI Taxonomy" id="41447"/>
    <lineage>
        <taxon>Eukaryota</taxon>
        <taxon>Metazoa</taxon>
        <taxon>Chordata</taxon>
        <taxon>Craniata</taxon>
        <taxon>Vertebrata</taxon>
        <taxon>Euteleostomi</taxon>
        <taxon>Actinopterygii</taxon>
        <taxon>Neopterygii</taxon>
        <taxon>Teleostei</taxon>
        <taxon>Neoteleostei</taxon>
        <taxon>Acanthomorphata</taxon>
        <taxon>Carangaria</taxon>
        <taxon>Carangiformes</taxon>
        <taxon>Carangidae</taxon>
        <taxon>Seriola</taxon>
    </lineage>
</organism>
<protein>
    <recommendedName>
        <fullName evidence="2">BPTI/Kunitz inhibitor domain-containing protein</fullName>
    </recommendedName>
</protein>
<sequence length="337" mass="39041">MSSELYTLVTSIHSGVVRVGCHHHNLPDVKEKSHILSVTTVISLSCLHPDVCSLRHEAGSCRNYTLMWFFNSSRRRCSPFWYSGCGGNENRFKTQRECETVCVTPGGREDVFRRRHKIAQCQLDADAGLQCEDYVQAWFYDKHIAACTPFWYGGCGGNANRFNTEHECFQTCGTNTSVDLCLMFPVISVLSLSDDCVLVQDPGTCQNYTMMWFFDTEQNECSRFWYGGCGGNENRFKTQEECENLCLTKKKTGRRWRRKRKKRRKRRRRRSRSFIKPGDIDEHMEVASLGLNFLFSQIRNHMTGSCHCERREKTPVQHTPTRFLCVSVLLQIFTSRL</sequence>
<dbReference type="GO" id="GO:0005615">
    <property type="term" value="C:extracellular space"/>
    <property type="evidence" value="ECO:0007669"/>
    <property type="project" value="TreeGrafter"/>
</dbReference>
<proteinExistence type="predicted"/>
<evidence type="ECO:0000259" key="2">
    <source>
        <dbReference type="PROSITE" id="PS50279"/>
    </source>
</evidence>
<dbReference type="Ensembl" id="ENSSDUT00000029614.1">
    <property type="protein sequence ID" value="ENSSDUP00000029120.1"/>
    <property type="gene ID" value="ENSSDUG00000020993.1"/>
</dbReference>
<reference evidence="3" key="2">
    <citation type="submission" date="2025-09" db="UniProtKB">
        <authorList>
            <consortium name="Ensembl"/>
        </authorList>
    </citation>
    <scope>IDENTIFICATION</scope>
</reference>
<dbReference type="GO" id="GO:0004867">
    <property type="term" value="F:serine-type endopeptidase inhibitor activity"/>
    <property type="evidence" value="ECO:0007669"/>
    <property type="project" value="InterPro"/>
</dbReference>
<dbReference type="PRINTS" id="PR00759">
    <property type="entry name" value="BASICPTASE"/>
</dbReference>
<dbReference type="CDD" id="cd22635">
    <property type="entry name" value="Kunitz_papilin"/>
    <property type="match status" value="1"/>
</dbReference>
<evidence type="ECO:0000256" key="1">
    <source>
        <dbReference type="ARBA" id="ARBA00023157"/>
    </source>
</evidence>
<dbReference type="PROSITE" id="PS00280">
    <property type="entry name" value="BPTI_KUNITZ_1"/>
    <property type="match status" value="1"/>
</dbReference>
<feature type="domain" description="BPTI/Kunitz inhibitor" evidence="2">
    <location>
        <begin position="52"/>
        <end position="102"/>
    </location>
</feature>
<dbReference type="InterPro" id="IPR002223">
    <property type="entry name" value="Kunitz_BPTI"/>
</dbReference>